<dbReference type="AlphaFoldDB" id="D7B276"/>
<proteinExistence type="predicted"/>
<dbReference type="Pfam" id="PF00174">
    <property type="entry name" value="Oxidored_molyb"/>
    <property type="match status" value="1"/>
</dbReference>
<dbReference type="EMBL" id="CP002040">
    <property type="protein sequence ID" value="ADH68533.1"/>
    <property type="molecule type" value="Genomic_DNA"/>
</dbReference>
<protein>
    <submittedName>
        <fullName evidence="3">Oxidoreductase molybdopterin binding protein</fullName>
    </submittedName>
</protein>
<reference evidence="3 4" key="1">
    <citation type="journal article" date="2010" name="Stand. Genomic Sci.">
        <title>Complete genome sequence of Nocardiopsis dassonvillei type strain (IMRU 509).</title>
        <authorList>
            <person name="Sun H."/>
            <person name="Lapidus A."/>
            <person name="Nolan M."/>
            <person name="Lucas S."/>
            <person name="Del Rio T.G."/>
            <person name="Tice H."/>
            <person name="Cheng J.F."/>
            <person name="Tapia R."/>
            <person name="Han C."/>
            <person name="Goodwin L."/>
            <person name="Pitluck S."/>
            <person name="Pagani I."/>
            <person name="Ivanova N."/>
            <person name="Mavromatis K."/>
            <person name="Mikhailova N."/>
            <person name="Pati A."/>
            <person name="Chen A."/>
            <person name="Palaniappan K."/>
            <person name="Land M."/>
            <person name="Hauser L."/>
            <person name="Chang Y.J."/>
            <person name="Jeffries C.D."/>
            <person name="Djao O.D."/>
            <person name="Rohde M."/>
            <person name="Sikorski J."/>
            <person name="Goker M."/>
            <person name="Woyke T."/>
            <person name="Bristow J."/>
            <person name="Eisen J.A."/>
            <person name="Markowitz V."/>
            <person name="Hugenholtz P."/>
            <person name="Kyrpides N.C."/>
            <person name="Klenk H.P."/>
        </authorList>
    </citation>
    <scope>NUCLEOTIDE SEQUENCE [LARGE SCALE GENOMIC DNA]</scope>
    <source>
        <strain evidence="4">ATCC 23218 / DSM 43111 / CIP 107115 / JCM 7437 / KCTC 9190 / NBRC 14626 / NCTC 10488 / NRRL B-5397 / IMRU 509</strain>
    </source>
</reference>
<dbReference type="InterPro" id="IPR000572">
    <property type="entry name" value="OxRdtase_Mopterin-bd_dom"/>
</dbReference>
<dbReference type="eggNOG" id="COG2041">
    <property type="taxonomic scope" value="Bacteria"/>
</dbReference>
<evidence type="ECO:0000313" key="4">
    <source>
        <dbReference type="Proteomes" id="UP000002219"/>
    </source>
</evidence>
<evidence type="ECO:0000313" key="3">
    <source>
        <dbReference type="EMBL" id="ADH68533.1"/>
    </source>
</evidence>
<dbReference type="Proteomes" id="UP000002219">
    <property type="component" value="Chromosome 1"/>
</dbReference>
<dbReference type="InterPro" id="IPR036374">
    <property type="entry name" value="OxRdtase_Mopterin-bd_sf"/>
</dbReference>
<name>D7B276_NOCDD</name>
<evidence type="ECO:0000256" key="1">
    <source>
        <dbReference type="SAM" id="MobiDB-lite"/>
    </source>
</evidence>
<dbReference type="PANTHER" id="PTHR43032">
    <property type="entry name" value="PROTEIN-METHIONINE-SULFOXIDE REDUCTASE"/>
    <property type="match status" value="1"/>
</dbReference>
<dbReference type="Gene3D" id="3.90.420.10">
    <property type="entry name" value="Oxidoreductase, molybdopterin-binding domain"/>
    <property type="match status" value="1"/>
</dbReference>
<dbReference type="SUPFAM" id="SSF56524">
    <property type="entry name" value="Oxidoreductase molybdopterin-binding domain"/>
    <property type="match status" value="1"/>
</dbReference>
<dbReference type="STRING" id="446468.Ndas_3124"/>
<dbReference type="HOGENOM" id="CLU_094953_0_0_11"/>
<organism evidence="3 4">
    <name type="scientific">Nocardiopsis dassonvillei (strain ATCC 23218 / DSM 43111 / CIP 107115 / JCM 7437 / KCTC 9190 / NBRC 14626 / NCTC 10488 / NRRL B-5397 / IMRU 509)</name>
    <name type="common">Actinomadura dassonvillei</name>
    <dbReference type="NCBI Taxonomy" id="446468"/>
    <lineage>
        <taxon>Bacteria</taxon>
        <taxon>Bacillati</taxon>
        <taxon>Actinomycetota</taxon>
        <taxon>Actinomycetes</taxon>
        <taxon>Streptosporangiales</taxon>
        <taxon>Nocardiopsidaceae</taxon>
        <taxon>Nocardiopsis</taxon>
    </lineage>
</organism>
<keyword evidence="4" id="KW-1185">Reference proteome</keyword>
<accession>D7B276</accession>
<feature type="compositionally biased region" description="Basic and acidic residues" evidence="1">
    <location>
        <begin position="191"/>
        <end position="207"/>
    </location>
</feature>
<feature type="region of interest" description="Disordered" evidence="1">
    <location>
        <begin position="191"/>
        <end position="213"/>
    </location>
</feature>
<sequence>MSEGTDEADTGGARPRMPPGQAVRHEHKPLHYGPVPAFRPQRWDLRVTGATEDLGAYRWTWEEFARLPRTDSVSDFHCVMRFSVPDVPWRGVLATDLVAAAPPAPEATHVMAWGEYGYGANLRMDDFLAEGVLLATHRDGEPLAPDHGAPLRLVVPHLYGWKSVKWLRAVEYMTADRRGFWEERGYHNRGDPWREQRFSHQEEERGPGRAPRR</sequence>
<feature type="region of interest" description="Disordered" evidence="1">
    <location>
        <begin position="1"/>
        <end position="32"/>
    </location>
</feature>
<gene>
    <name evidence="3" type="ordered locus">Ndas_3124</name>
</gene>
<dbReference type="OrthoDB" id="9795587at2"/>
<feature type="domain" description="Oxidoreductase molybdopterin-binding" evidence="2">
    <location>
        <begin position="33"/>
        <end position="181"/>
    </location>
</feature>
<dbReference type="PANTHER" id="PTHR43032:SF4">
    <property type="entry name" value="OXIDOREDUCTASE MOLYBDOPTERIN-BINDING DOMAIN-CONTAINING PROTEIN"/>
    <property type="match status" value="1"/>
</dbReference>
<dbReference type="KEGG" id="nda:Ndas_3124"/>
<evidence type="ECO:0000259" key="2">
    <source>
        <dbReference type="Pfam" id="PF00174"/>
    </source>
</evidence>